<evidence type="ECO:0000256" key="2">
    <source>
        <dbReference type="ARBA" id="ARBA00022840"/>
    </source>
</evidence>
<feature type="domain" description="AAA+ ATPase" evidence="3">
    <location>
        <begin position="358"/>
        <end position="486"/>
    </location>
</feature>
<dbReference type="GO" id="GO:0005524">
    <property type="term" value="F:ATP binding"/>
    <property type="evidence" value="ECO:0007669"/>
    <property type="project" value="UniProtKB-KW"/>
</dbReference>
<gene>
    <name evidence="4" type="ORF">AYM40_01820</name>
    <name evidence="5" type="ORF">AYM40_05695</name>
</gene>
<dbReference type="Pfam" id="PF13604">
    <property type="entry name" value="AAA_30"/>
    <property type="match status" value="1"/>
</dbReference>
<sequence length="748" mass="81424">MSDPTNVTLRVTGVRSQNPRGFGGAIFTGVPVDATGSVLDACTYVVVKATRATLGGTKVERGQWWTVAGQLVERRSVVDGFELVEQQVDAEVAYLARPTGEHLVTFIAENPAFEGLGTVKARRLWERFGEQLYQLLDAADPSPFADVLSAAAAQRLVEAWACHGESRTLQWLQAAGFDIGLGRKVLRYFGGEAQARIEEDPYRLLSFAGKWSTVDLMAQTQFGVQSDDPRRLRGAGEEACYRMFAAGHTAMLSADLVEQVAPLLGRPPVGVQWRDLLATAVSEGLKSGHIVQTQHGLQPLGALVMERQVAKAIQERLTGGIERLLPGHRVERIITACEAEDGIELNPEQRNAIRMADEYAFACITGGAGVGKTTVLRSLCRLYQDAGTKVLQVALAGRAAKRMQEATGLPAFTIASFLKSVNNLTFDGPTVLVIDEASMVDIVSMSRLCQALLPHVRLVLVGDPYQLMPVGPGLVLHCVMRVPRIPSTELKTVKRYGGEIAAVASAVREGVWPSISADETASVAFIHCDDRQIAERVADLYAVDTAGTQVLAPLRNGPAGTKVLNQVCQQRFTGDGPTVTRWNDEFDRPEYCGFNLGDVVLCTRNLWDKGLQNGSMGRVVEVESLATKPSDDAERVLAWVEWDDGVCRELTSEMLEDVELGFAATVHKAQGSQWRRVIIPVTRSRLLDRTLLYTALTRAQVQVILVGDVEAAQKAVEAPPKAHSRKVALDLALMHYLMQADDNVLLPA</sequence>
<dbReference type="SMART" id="SM00382">
    <property type="entry name" value="AAA"/>
    <property type="match status" value="1"/>
</dbReference>
<organism evidence="4 6">
    <name type="scientific">Paraburkholderia phytofirmans OLGA172</name>
    <dbReference type="NCBI Taxonomy" id="1417228"/>
    <lineage>
        <taxon>Bacteria</taxon>
        <taxon>Pseudomonadati</taxon>
        <taxon>Pseudomonadota</taxon>
        <taxon>Betaproteobacteria</taxon>
        <taxon>Burkholderiales</taxon>
        <taxon>Burkholderiaceae</taxon>
        <taxon>Paraburkholderia</taxon>
    </lineage>
</organism>
<dbReference type="Gene3D" id="2.30.30.940">
    <property type="match status" value="1"/>
</dbReference>
<dbReference type="SUPFAM" id="SSF52540">
    <property type="entry name" value="P-loop containing nucleoside triphosphate hydrolases"/>
    <property type="match status" value="1"/>
</dbReference>
<keyword evidence="1" id="KW-0547">Nucleotide-binding</keyword>
<dbReference type="CDD" id="cd17933">
    <property type="entry name" value="DEXSc_RecD-like"/>
    <property type="match status" value="1"/>
</dbReference>
<evidence type="ECO:0000313" key="6">
    <source>
        <dbReference type="Proteomes" id="UP000076852"/>
    </source>
</evidence>
<dbReference type="Pfam" id="PF13538">
    <property type="entry name" value="UvrD_C_2"/>
    <property type="match status" value="1"/>
</dbReference>
<dbReference type="Proteomes" id="UP000076852">
    <property type="component" value="Chromosome 1"/>
</dbReference>
<evidence type="ECO:0000313" key="5">
    <source>
        <dbReference type="EMBL" id="ANB71921.1"/>
    </source>
</evidence>
<dbReference type="Gene3D" id="1.10.10.2220">
    <property type="match status" value="1"/>
</dbReference>
<evidence type="ECO:0000259" key="3">
    <source>
        <dbReference type="SMART" id="SM00382"/>
    </source>
</evidence>
<dbReference type="EMBL" id="CP014578">
    <property type="protein sequence ID" value="ANB71240.1"/>
    <property type="molecule type" value="Genomic_DNA"/>
</dbReference>
<accession>A0A160FGM4</accession>
<dbReference type="Pfam" id="PF14490">
    <property type="entry name" value="HHH_RecD2"/>
    <property type="match status" value="1"/>
</dbReference>
<dbReference type="InterPro" id="IPR027417">
    <property type="entry name" value="P-loop_NTPase"/>
</dbReference>
<dbReference type="CDD" id="cd18809">
    <property type="entry name" value="SF1_C_RecD"/>
    <property type="match status" value="1"/>
</dbReference>
<name>A0A160FGM4_9BURK</name>
<dbReference type="GO" id="GO:0003678">
    <property type="term" value="F:DNA helicase activity"/>
    <property type="evidence" value="ECO:0007669"/>
    <property type="project" value="UniProtKB-ARBA"/>
</dbReference>
<evidence type="ECO:0000256" key="1">
    <source>
        <dbReference type="ARBA" id="ARBA00022741"/>
    </source>
</evidence>
<keyword evidence="2" id="KW-0067">ATP-binding</keyword>
<dbReference type="Gene3D" id="3.40.50.300">
    <property type="entry name" value="P-loop containing nucleotide triphosphate hydrolases"/>
    <property type="match status" value="2"/>
</dbReference>
<evidence type="ECO:0000313" key="4">
    <source>
        <dbReference type="EMBL" id="ANB71240.1"/>
    </source>
</evidence>
<keyword evidence="6" id="KW-1185">Reference proteome</keyword>
<dbReference type="KEGG" id="buz:AYM40_01820"/>
<dbReference type="PANTHER" id="PTHR43788:SF6">
    <property type="entry name" value="DNA HELICASE B"/>
    <property type="match status" value="1"/>
</dbReference>
<dbReference type="InterPro" id="IPR029493">
    <property type="entry name" value="RecD2-like_HHH"/>
</dbReference>
<dbReference type="EMBL" id="CP014578">
    <property type="protein sequence ID" value="ANB71921.1"/>
    <property type="molecule type" value="Genomic_DNA"/>
</dbReference>
<dbReference type="PANTHER" id="PTHR43788">
    <property type="entry name" value="DNA2/NAM7 HELICASE FAMILY MEMBER"/>
    <property type="match status" value="1"/>
</dbReference>
<proteinExistence type="predicted"/>
<dbReference type="AlphaFoldDB" id="A0A160FGM4"/>
<dbReference type="InterPro" id="IPR027785">
    <property type="entry name" value="UvrD-like_helicase_C"/>
</dbReference>
<protein>
    <recommendedName>
        <fullName evidence="3">AAA+ ATPase domain-containing protein</fullName>
    </recommendedName>
</protein>
<dbReference type="InterPro" id="IPR050534">
    <property type="entry name" value="Coronavir_polyprotein_1ab"/>
</dbReference>
<dbReference type="KEGG" id="buz:AYM40_05695"/>
<dbReference type="STRING" id="1804984.AYM40_01820"/>
<dbReference type="InterPro" id="IPR003593">
    <property type="entry name" value="AAA+_ATPase"/>
</dbReference>
<reference evidence="4 6" key="1">
    <citation type="journal article" date="2016" name="Gene">
        <title>PacBio SMRT assembly of a complex multi-replicon genome reveals chlorocatechol degradative operon in a region of genome plasticity.</title>
        <authorList>
            <person name="Ricker N."/>
            <person name="Shen S.Y."/>
            <person name="Goordial J."/>
            <person name="Jin S."/>
            <person name="Fulthorpe R.R."/>
        </authorList>
    </citation>
    <scope>NUCLEOTIDE SEQUENCE [LARGE SCALE GENOMIC DNA]</scope>
    <source>
        <strain evidence="4 6">OLGA172</strain>
    </source>
</reference>